<dbReference type="InterPro" id="IPR013325">
    <property type="entry name" value="RNA_pol_sigma_r2"/>
</dbReference>
<dbReference type="CDD" id="cd06171">
    <property type="entry name" value="Sigma70_r4"/>
    <property type="match status" value="1"/>
</dbReference>
<dbReference type="SUPFAM" id="SSF88659">
    <property type="entry name" value="Sigma3 and sigma4 domains of RNA polymerase sigma factors"/>
    <property type="match status" value="1"/>
</dbReference>
<evidence type="ECO:0000256" key="1">
    <source>
        <dbReference type="ARBA" id="ARBA00010641"/>
    </source>
</evidence>
<dbReference type="GO" id="GO:0016987">
    <property type="term" value="F:sigma factor activity"/>
    <property type="evidence" value="ECO:0007669"/>
    <property type="project" value="UniProtKB-KW"/>
</dbReference>
<evidence type="ECO:0000313" key="7">
    <source>
        <dbReference type="EMBL" id="MBB2165364.1"/>
    </source>
</evidence>
<organism evidence="7 10">
    <name type="scientific">Gluconacetobacter dulcium</name>
    <dbReference type="NCBI Taxonomy" id="2729096"/>
    <lineage>
        <taxon>Bacteria</taxon>
        <taxon>Pseudomonadati</taxon>
        <taxon>Pseudomonadota</taxon>
        <taxon>Alphaproteobacteria</taxon>
        <taxon>Acetobacterales</taxon>
        <taxon>Acetobacteraceae</taxon>
        <taxon>Gluconacetobacter</taxon>
    </lineage>
</organism>
<dbReference type="EMBL" id="JABEQN010000015">
    <property type="protein sequence ID" value="MBB2194469.1"/>
    <property type="molecule type" value="Genomic_DNA"/>
</dbReference>
<dbReference type="InterPro" id="IPR007627">
    <property type="entry name" value="RNA_pol_sigma70_r2"/>
</dbReference>
<protein>
    <submittedName>
        <fullName evidence="7">Sigma-70 family RNA polymerase sigma factor</fullName>
    </submittedName>
</protein>
<keyword evidence="9" id="KW-1185">Reference proteome</keyword>
<evidence type="ECO:0000313" key="10">
    <source>
        <dbReference type="Proteomes" id="UP000561077"/>
    </source>
</evidence>
<dbReference type="Gene3D" id="1.10.1740.10">
    <property type="match status" value="1"/>
</dbReference>
<sequence length="162" mass="17980">MHLYEAHRATLVAYAGRVTGGDISIAEDIVHDAWLLFDQRTSTEHIASPVGYLKTIIHNLAIVRARRHALSRTEGSDFDDAARTVADSTPSPEAIVDSRHTLDIVLNAINDMPERQRAAIKMYHIEGMKLREVAANLGISISLAQRLISEGLEICTQLRKSR</sequence>
<dbReference type="InterPro" id="IPR014284">
    <property type="entry name" value="RNA_pol_sigma-70_dom"/>
</dbReference>
<dbReference type="GO" id="GO:0006352">
    <property type="term" value="P:DNA-templated transcription initiation"/>
    <property type="evidence" value="ECO:0007669"/>
    <property type="project" value="InterPro"/>
</dbReference>
<dbReference type="InterPro" id="IPR013249">
    <property type="entry name" value="RNA_pol_sigma70_r4_t2"/>
</dbReference>
<feature type="domain" description="RNA polymerase sigma-70 region 2" evidence="5">
    <location>
        <begin position="3"/>
        <end position="69"/>
    </location>
</feature>
<gene>
    <name evidence="8" type="ORF">HLH25_12655</name>
    <name evidence="7" type="ORF">HLH26_12635</name>
</gene>
<dbReference type="GO" id="GO:0003677">
    <property type="term" value="F:DNA binding"/>
    <property type="evidence" value="ECO:0007669"/>
    <property type="project" value="InterPro"/>
</dbReference>
<comment type="caution">
    <text evidence="7">The sequence shown here is derived from an EMBL/GenBank/DDBJ whole genome shotgun (WGS) entry which is preliminary data.</text>
</comment>
<proteinExistence type="inferred from homology"/>
<comment type="similarity">
    <text evidence="1">Belongs to the sigma-70 factor family. ECF subfamily.</text>
</comment>
<keyword evidence="4" id="KW-0804">Transcription</keyword>
<evidence type="ECO:0000259" key="6">
    <source>
        <dbReference type="Pfam" id="PF08281"/>
    </source>
</evidence>
<dbReference type="Pfam" id="PF04542">
    <property type="entry name" value="Sigma70_r2"/>
    <property type="match status" value="1"/>
</dbReference>
<dbReference type="InterPro" id="IPR013324">
    <property type="entry name" value="RNA_pol_sigma_r3/r4-like"/>
</dbReference>
<accession>A0A7W4IM95</accession>
<evidence type="ECO:0000313" key="8">
    <source>
        <dbReference type="EMBL" id="MBB2194469.1"/>
    </source>
</evidence>
<dbReference type="InterPro" id="IPR039425">
    <property type="entry name" value="RNA_pol_sigma-70-like"/>
</dbReference>
<dbReference type="AlphaFoldDB" id="A0A7W4IM95"/>
<dbReference type="EMBL" id="JABEQO010000015">
    <property type="protein sequence ID" value="MBB2165364.1"/>
    <property type="molecule type" value="Genomic_DNA"/>
</dbReference>
<dbReference type="Proteomes" id="UP000561077">
    <property type="component" value="Unassembled WGS sequence"/>
</dbReference>
<evidence type="ECO:0000256" key="2">
    <source>
        <dbReference type="ARBA" id="ARBA00023015"/>
    </source>
</evidence>
<dbReference type="Proteomes" id="UP000540490">
    <property type="component" value="Unassembled WGS sequence"/>
</dbReference>
<evidence type="ECO:0000259" key="5">
    <source>
        <dbReference type="Pfam" id="PF04542"/>
    </source>
</evidence>
<feature type="domain" description="RNA polymerase sigma factor 70 region 4 type 2" evidence="6">
    <location>
        <begin position="103"/>
        <end position="153"/>
    </location>
</feature>
<dbReference type="Pfam" id="PF08281">
    <property type="entry name" value="Sigma70_r4_2"/>
    <property type="match status" value="1"/>
</dbReference>
<evidence type="ECO:0000256" key="4">
    <source>
        <dbReference type="ARBA" id="ARBA00023163"/>
    </source>
</evidence>
<dbReference type="SUPFAM" id="SSF88946">
    <property type="entry name" value="Sigma2 domain of RNA polymerase sigma factors"/>
    <property type="match status" value="1"/>
</dbReference>
<dbReference type="InterPro" id="IPR036388">
    <property type="entry name" value="WH-like_DNA-bd_sf"/>
</dbReference>
<keyword evidence="3" id="KW-0731">Sigma factor</keyword>
<dbReference type="PANTHER" id="PTHR43133:SF63">
    <property type="entry name" value="RNA POLYMERASE SIGMA FACTOR FECI-RELATED"/>
    <property type="match status" value="1"/>
</dbReference>
<dbReference type="PANTHER" id="PTHR43133">
    <property type="entry name" value="RNA POLYMERASE ECF-TYPE SIGMA FACTO"/>
    <property type="match status" value="1"/>
</dbReference>
<reference evidence="9 10" key="1">
    <citation type="submission" date="2020-04" db="EMBL/GenBank/DDBJ databases">
        <title>Description of novel Gluconacetobacter.</title>
        <authorList>
            <person name="Sombolestani A."/>
        </authorList>
    </citation>
    <scope>NUCLEOTIDE SEQUENCE [LARGE SCALE GENOMIC DNA]</scope>
    <source>
        <strain evidence="8 9">LMG 1728</strain>
        <strain evidence="7 10">LMG 1731</strain>
    </source>
</reference>
<dbReference type="NCBIfam" id="TIGR02937">
    <property type="entry name" value="sigma70-ECF"/>
    <property type="match status" value="1"/>
</dbReference>
<keyword evidence="2" id="KW-0805">Transcription regulation</keyword>
<evidence type="ECO:0000313" key="9">
    <source>
        <dbReference type="Proteomes" id="UP000540490"/>
    </source>
</evidence>
<evidence type="ECO:0000256" key="3">
    <source>
        <dbReference type="ARBA" id="ARBA00023082"/>
    </source>
</evidence>
<dbReference type="Gene3D" id="1.10.10.10">
    <property type="entry name" value="Winged helix-like DNA-binding domain superfamily/Winged helix DNA-binding domain"/>
    <property type="match status" value="1"/>
</dbReference>
<name>A0A7W4IM95_9PROT</name>